<comment type="subcellular location">
    <subcellularLocation>
        <location evidence="1">Nucleus</location>
    </subcellularLocation>
</comment>
<keyword evidence="2" id="KW-0479">Metal-binding</keyword>
<dbReference type="PANTHER" id="PTHR16515">
    <property type="entry name" value="PR DOMAIN ZINC FINGER PROTEIN"/>
    <property type="match status" value="1"/>
</dbReference>
<feature type="domain" description="C2H2-type" evidence="8">
    <location>
        <begin position="218"/>
        <end position="245"/>
    </location>
</feature>
<keyword evidence="6" id="KW-0539">Nucleus</keyword>
<feature type="domain" description="C2H2-type" evidence="8">
    <location>
        <begin position="246"/>
        <end position="273"/>
    </location>
</feature>
<dbReference type="InterPro" id="IPR013087">
    <property type="entry name" value="Znf_C2H2_type"/>
</dbReference>
<evidence type="ECO:0000256" key="3">
    <source>
        <dbReference type="ARBA" id="ARBA00022737"/>
    </source>
</evidence>
<evidence type="ECO:0000256" key="4">
    <source>
        <dbReference type="ARBA" id="ARBA00022771"/>
    </source>
</evidence>
<evidence type="ECO:0000256" key="2">
    <source>
        <dbReference type="ARBA" id="ARBA00022723"/>
    </source>
</evidence>
<keyword evidence="10" id="KW-1185">Reference proteome</keyword>
<dbReference type="InterPro" id="IPR022755">
    <property type="entry name" value="Znf_C2H2_jaz"/>
</dbReference>
<evidence type="ECO:0000313" key="10">
    <source>
        <dbReference type="Proteomes" id="UP001642483"/>
    </source>
</evidence>
<dbReference type="InterPro" id="IPR036236">
    <property type="entry name" value="Znf_C2H2_sf"/>
</dbReference>
<protein>
    <recommendedName>
        <fullName evidence="8">C2H2-type domain-containing protein</fullName>
    </recommendedName>
</protein>
<proteinExistence type="predicted"/>
<dbReference type="Pfam" id="PF12171">
    <property type="entry name" value="zf-C2H2_jaz"/>
    <property type="match status" value="1"/>
</dbReference>
<evidence type="ECO:0000256" key="7">
    <source>
        <dbReference type="PROSITE-ProRule" id="PRU00042"/>
    </source>
</evidence>
<dbReference type="PANTHER" id="PTHR16515:SF66">
    <property type="entry name" value="C2H2-TYPE DOMAIN-CONTAINING PROTEIN"/>
    <property type="match status" value="1"/>
</dbReference>
<evidence type="ECO:0000256" key="6">
    <source>
        <dbReference type="ARBA" id="ARBA00023242"/>
    </source>
</evidence>
<keyword evidence="5" id="KW-0862">Zinc</keyword>
<organism evidence="9 10">
    <name type="scientific">Clavelina lepadiformis</name>
    <name type="common">Light-bulb sea squirt</name>
    <name type="synonym">Ascidia lepadiformis</name>
    <dbReference type="NCBI Taxonomy" id="159417"/>
    <lineage>
        <taxon>Eukaryota</taxon>
        <taxon>Metazoa</taxon>
        <taxon>Chordata</taxon>
        <taxon>Tunicata</taxon>
        <taxon>Ascidiacea</taxon>
        <taxon>Aplousobranchia</taxon>
        <taxon>Clavelinidae</taxon>
        <taxon>Clavelina</taxon>
    </lineage>
</organism>
<keyword evidence="3" id="KW-0677">Repeat</keyword>
<evidence type="ECO:0000313" key="9">
    <source>
        <dbReference type="EMBL" id="CAK8682509.1"/>
    </source>
</evidence>
<dbReference type="SMART" id="SM00355">
    <property type="entry name" value="ZnF_C2H2"/>
    <property type="match status" value="4"/>
</dbReference>
<dbReference type="Proteomes" id="UP001642483">
    <property type="component" value="Unassembled WGS sequence"/>
</dbReference>
<name>A0ABP0FS92_CLALP</name>
<dbReference type="InterPro" id="IPR050331">
    <property type="entry name" value="Zinc_finger"/>
</dbReference>
<gene>
    <name evidence="9" type="ORF">CVLEPA_LOCUS13166</name>
</gene>
<dbReference type="Pfam" id="PF12874">
    <property type="entry name" value="zf-met"/>
    <property type="match status" value="1"/>
</dbReference>
<sequence>MSFEIPLKQSRMPSRSSEVIARLILDELRFIHRDVMSELHKLGEAIQLLVDLHRGKVAMETRDLFRNEDVDVVVANSSLAMDLEETIEGRRESISSDDTIDHNIIDLTHSPGGISSTITETNLMTPLKDVTCCDKISAKNCDVTIAIDCEELSCAPADKTPSLDGSVSTDFSDSDSEMTENFLERSGTKSLTRPSLIEESMDCRVSIITDPVTKEKLFECPFCNKLMKKQKDFKKHLAVHTGHKPHICMFCEKGFSRKGRMVEHMRTHTGDRPFRCDTCGRGFCSKNSLQCHVTCHKKKADAGSSEVVSNQADERFMCVICDKMFEHQAQMASHMRVHAVF</sequence>
<feature type="domain" description="C2H2-type" evidence="8">
    <location>
        <begin position="316"/>
        <end position="339"/>
    </location>
</feature>
<dbReference type="EMBL" id="CAWYQH010000090">
    <property type="protein sequence ID" value="CAK8682509.1"/>
    <property type="molecule type" value="Genomic_DNA"/>
</dbReference>
<evidence type="ECO:0000256" key="1">
    <source>
        <dbReference type="ARBA" id="ARBA00004123"/>
    </source>
</evidence>
<dbReference type="PROSITE" id="PS50157">
    <property type="entry name" value="ZINC_FINGER_C2H2_2"/>
    <property type="match status" value="4"/>
</dbReference>
<dbReference type="PROSITE" id="PS00028">
    <property type="entry name" value="ZINC_FINGER_C2H2_1"/>
    <property type="match status" value="4"/>
</dbReference>
<dbReference type="SUPFAM" id="SSF57667">
    <property type="entry name" value="beta-beta-alpha zinc fingers"/>
    <property type="match status" value="2"/>
</dbReference>
<evidence type="ECO:0000256" key="5">
    <source>
        <dbReference type="ARBA" id="ARBA00022833"/>
    </source>
</evidence>
<dbReference type="Gene3D" id="3.30.160.60">
    <property type="entry name" value="Classic Zinc Finger"/>
    <property type="match status" value="3"/>
</dbReference>
<reference evidence="9 10" key="1">
    <citation type="submission" date="2024-02" db="EMBL/GenBank/DDBJ databases">
        <authorList>
            <person name="Daric V."/>
            <person name="Darras S."/>
        </authorList>
    </citation>
    <scope>NUCLEOTIDE SEQUENCE [LARGE SCALE GENOMIC DNA]</scope>
</reference>
<comment type="caution">
    <text evidence="9">The sequence shown here is derived from an EMBL/GenBank/DDBJ whole genome shotgun (WGS) entry which is preliminary data.</text>
</comment>
<accession>A0ABP0FS92</accession>
<keyword evidence="4 7" id="KW-0863">Zinc-finger</keyword>
<feature type="domain" description="C2H2-type" evidence="8">
    <location>
        <begin position="274"/>
        <end position="301"/>
    </location>
</feature>
<evidence type="ECO:0000259" key="8">
    <source>
        <dbReference type="PROSITE" id="PS50157"/>
    </source>
</evidence>